<evidence type="ECO:0000259" key="9">
    <source>
        <dbReference type="Pfam" id="PF01551"/>
    </source>
</evidence>
<keyword evidence="6" id="KW-0862">Zinc</keyword>
<keyword evidence="8" id="KW-1133">Transmembrane helix</keyword>
<evidence type="ECO:0000256" key="1">
    <source>
        <dbReference type="ARBA" id="ARBA00001947"/>
    </source>
</evidence>
<evidence type="ECO:0000256" key="5">
    <source>
        <dbReference type="ARBA" id="ARBA00022801"/>
    </source>
</evidence>
<evidence type="ECO:0000313" key="12">
    <source>
        <dbReference type="Proteomes" id="UP000547674"/>
    </source>
</evidence>
<proteinExistence type="predicted"/>
<evidence type="ECO:0000256" key="2">
    <source>
        <dbReference type="ARBA" id="ARBA00004196"/>
    </source>
</evidence>
<dbReference type="InterPro" id="IPR016047">
    <property type="entry name" value="M23ase_b-sheet_dom"/>
</dbReference>
<dbReference type="GO" id="GO:0046872">
    <property type="term" value="F:metal ion binding"/>
    <property type="evidence" value="ECO:0007669"/>
    <property type="project" value="UniProtKB-KW"/>
</dbReference>
<comment type="caution">
    <text evidence="11">The sequence shown here is derived from an EMBL/GenBank/DDBJ whole genome shotgun (WGS) entry which is preliminary data.</text>
</comment>
<dbReference type="Gene3D" id="2.70.70.10">
    <property type="entry name" value="Glucose Permease (Domain IIA)"/>
    <property type="match status" value="1"/>
</dbReference>
<keyword evidence="4" id="KW-0479">Metal-binding</keyword>
<dbReference type="AlphaFoldDB" id="A0A7Y2E6Z5"/>
<organism evidence="11 12">
    <name type="scientific">Eiseniibacteriota bacterium</name>
    <dbReference type="NCBI Taxonomy" id="2212470"/>
    <lineage>
        <taxon>Bacteria</taxon>
        <taxon>Candidatus Eiseniibacteriota</taxon>
    </lineage>
</organism>
<keyword evidence="7" id="KW-0482">Metalloprotease</keyword>
<dbReference type="InterPro" id="IPR045834">
    <property type="entry name" value="Csd3_N2"/>
</dbReference>
<dbReference type="PANTHER" id="PTHR21666">
    <property type="entry name" value="PEPTIDASE-RELATED"/>
    <property type="match status" value="1"/>
</dbReference>
<keyword evidence="8" id="KW-0472">Membrane</keyword>
<comment type="cofactor">
    <cofactor evidence="1">
        <name>Zn(2+)</name>
        <dbReference type="ChEBI" id="CHEBI:29105"/>
    </cofactor>
</comment>
<name>A0A7Y2E6Z5_UNCEI</name>
<dbReference type="GO" id="GO:0030313">
    <property type="term" value="C:cell envelope"/>
    <property type="evidence" value="ECO:0007669"/>
    <property type="project" value="UniProtKB-SubCell"/>
</dbReference>
<dbReference type="PANTHER" id="PTHR21666:SF288">
    <property type="entry name" value="CELL DIVISION PROTEIN YTFB"/>
    <property type="match status" value="1"/>
</dbReference>
<reference evidence="11 12" key="1">
    <citation type="submission" date="2020-03" db="EMBL/GenBank/DDBJ databases">
        <title>Metabolic flexibility allows generalist bacteria to become dominant in a frequently disturbed ecosystem.</title>
        <authorList>
            <person name="Chen Y.-J."/>
            <person name="Leung P.M."/>
            <person name="Bay S.K."/>
            <person name="Hugenholtz P."/>
            <person name="Kessler A.J."/>
            <person name="Shelley G."/>
            <person name="Waite D.W."/>
            <person name="Cook P.L."/>
            <person name="Greening C."/>
        </authorList>
    </citation>
    <scope>NUCLEOTIDE SEQUENCE [LARGE SCALE GENOMIC DNA]</scope>
    <source>
        <strain evidence="11">SS_bin_28</strain>
    </source>
</reference>
<dbReference type="CDD" id="cd12797">
    <property type="entry name" value="M23_peptidase"/>
    <property type="match status" value="1"/>
</dbReference>
<dbReference type="Pfam" id="PF19425">
    <property type="entry name" value="Csd3_N2"/>
    <property type="match status" value="1"/>
</dbReference>
<gene>
    <name evidence="11" type="ORF">HKN21_01830</name>
</gene>
<feature type="domain" description="M23ase beta-sheet core" evidence="9">
    <location>
        <begin position="292"/>
        <end position="388"/>
    </location>
</feature>
<keyword evidence="8" id="KW-0812">Transmembrane</keyword>
<evidence type="ECO:0000256" key="3">
    <source>
        <dbReference type="ARBA" id="ARBA00022670"/>
    </source>
</evidence>
<dbReference type="GO" id="GO:0006508">
    <property type="term" value="P:proteolysis"/>
    <property type="evidence" value="ECO:0007669"/>
    <property type="project" value="UniProtKB-KW"/>
</dbReference>
<dbReference type="InterPro" id="IPR011055">
    <property type="entry name" value="Dup_hybrid_motif"/>
</dbReference>
<evidence type="ECO:0000256" key="7">
    <source>
        <dbReference type="ARBA" id="ARBA00023049"/>
    </source>
</evidence>
<comment type="subcellular location">
    <subcellularLocation>
        <location evidence="2">Cell envelope</location>
    </subcellularLocation>
</comment>
<dbReference type="SUPFAM" id="SSF51261">
    <property type="entry name" value="Duplicated hybrid motif"/>
    <property type="match status" value="1"/>
</dbReference>
<dbReference type="Proteomes" id="UP000547674">
    <property type="component" value="Unassembled WGS sequence"/>
</dbReference>
<evidence type="ECO:0000313" key="11">
    <source>
        <dbReference type="EMBL" id="NNF05477.1"/>
    </source>
</evidence>
<evidence type="ECO:0000259" key="10">
    <source>
        <dbReference type="Pfam" id="PF19425"/>
    </source>
</evidence>
<keyword evidence="3" id="KW-0645">Protease</keyword>
<evidence type="ECO:0000256" key="4">
    <source>
        <dbReference type="ARBA" id="ARBA00022723"/>
    </source>
</evidence>
<protein>
    <submittedName>
        <fullName evidence="11">M23 family metallopeptidase</fullName>
    </submittedName>
</protein>
<feature type="transmembrane region" description="Helical" evidence="8">
    <location>
        <begin position="12"/>
        <end position="30"/>
    </location>
</feature>
<dbReference type="Pfam" id="PF01551">
    <property type="entry name" value="Peptidase_M23"/>
    <property type="match status" value="1"/>
</dbReference>
<feature type="domain" description="Csd3-like second N-terminal" evidence="10">
    <location>
        <begin position="160"/>
        <end position="279"/>
    </location>
</feature>
<sequence>MKPSRLNGLTSRASVIALSIVLGVVVFWAFTPKPSSSSWAPENFSTRDAIDDAASGPFDFESVVCVESMQLEPGEALAVALERMGVDGADLYEAVQAFGGEMELRLIRPSDRFTLHRGVAGNLERLEYQRNPESRIVVSRDAALYACAVEKFPVERAVRYFHGRVEGNLFDSVIRAGGGAKIVCDLSELLAWSFDFFTETQAGDEFSILVEERRIEGKRIGFGRILAGQYLPRGSHKPLEAFLHEGSQHEGYYDREGHSIKRAFLKSPLNFSRISSHFSHSRMHPILKKRRPHLGIDYAAPHGTPVVALGKGEISLAGWIRGFGNTVKIKHHGTYLTQYAHLSRFARGIRPGSKVQQGQVIGYVGSTGLSTGPHLDFRIRENGKWINPLKLKGGKSAPLPGVARGAFIDRAQYYLAVMADSQPGQEVGPLGREALLTE</sequence>
<dbReference type="InterPro" id="IPR050570">
    <property type="entry name" value="Cell_wall_metabolism_enzyme"/>
</dbReference>
<accession>A0A7Y2E6Z5</accession>
<keyword evidence="5" id="KW-0378">Hydrolase</keyword>
<dbReference type="GO" id="GO:0004222">
    <property type="term" value="F:metalloendopeptidase activity"/>
    <property type="evidence" value="ECO:0007669"/>
    <property type="project" value="TreeGrafter"/>
</dbReference>
<dbReference type="EMBL" id="JABDJR010000061">
    <property type="protein sequence ID" value="NNF05477.1"/>
    <property type="molecule type" value="Genomic_DNA"/>
</dbReference>
<dbReference type="Gene3D" id="3.10.450.350">
    <property type="match status" value="2"/>
</dbReference>
<evidence type="ECO:0000256" key="8">
    <source>
        <dbReference type="SAM" id="Phobius"/>
    </source>
</evidence>
<evidence type="ECO:0000256" key="6">
    <source>
        <dbReference type="ARBA" id="ARBA00022833"/>
    </source>
</evidence>